<evidence type="ECO:0000313" key="2">
    <source>
        <dbReference type="Proteomes" id="UP000800096"/>
    </source>
</evidence>
<gene>
    <name evidence="1" type="ORF">BDU57DRAFT_163560</name>
</gene>
<protein>
    <submittedName>
        <fullName evidence="1">Uncharacterized protein</fullName>
    </submittedName>
</protein>
<reference evidence="1" key="1">
    <citation type="journal article" date="2020" name="Stud. Mycol.">
        <title>101 Dothideomycetes genomes: a test case for predicting lifestyles and emergence of pathogens.</title>
        <authorList>
            <person name="Haridas S."/>
            <person name="Albert R."/>
            <person name="Binder M."/>
            <person name="Bloem J."/>
            <person name="Labutti K."/>
            <person name="Salamov A."/>
            <person name="Andreopoulos B."/>
            <person name="Baker S."/>
            <person name="Barry K."/>
            <person name="Bills G."/>
            <person name="Bluhm B."/>
            <person name="Cannon C."/>
            <person name="Castanera R."/>
            <person name="Culley D."/>
            <person name="Daum C."/>
            <person name="Ezra D."/>
            <person name="Gonzalez J."/>
            <person name="Henrissat B."/>
            <person name="Kuo A."/>
            <person name="Liang C."/>
            <person name="Lipzen A."/>
            <person name="Lutzoni F."/>
            <person name="Magnuson J."/>
            <person name="Mondo S."/>
            <person name="Nolan M."/>
            <person name="Ohm R."/>
            <person name="Pangilinan J."/>
            <person name="Park H.-J."/>
            <person name="Ramirez L."/>
            <person name="Alfaro M."/>
            <person name="Sun H."/>
            <person name="Tritt A."/>
            <person name="Yoshinaga Y."/>
            <person name="Zwiers L.-H."/>
            <person name="Turgeon B."/>
            <person name="Goodwin S."/>
            <person name="Spatafora J."/>
            <person name="Crous P."/>
            <person name="Grigoriev I."/>
        </authorList>
    </citation>
    <scope>NUCLEOTIDE SEQUENCE</scope>
    <source>
        <strain evidence="1">HMLAC05119</strain>
    </source>
</reference>
<dbReference type="Proteomes" id="UP000800096">
    <property type="component" value="Unassembled WGS sequence"/>
</dbReference>
<sequence length="276" mass="30819">MQLNSGMATTLASTVKAVAESTSNAYGPDPVSGPRGDLDNPIHPLFSHANFRVEEDTTKDGVDYPTSLTEISATAYEALTPALRLAPLLITVPSVLSLFDPLCNSKAVGERSEKGRADIARGPWEGEPLGLEAVKDTFNFMKTRVQFQFVQPDACGAIGRTVFARLYDDLVAQTEAKSIERGILAGDRFSFHRMCEGQAYVGLCRSRWLRSFEQEMTRDRSAYQLNALLDFAHTLMHEVVHAFFLFVDTEFLHGSDLLRVEPWYNERSEPELGWTY</sequence>
<dbReference type="AlphaFoldDB" id="A0A6A5QS40"/>
<organism evidence="1 2">
    <name type="scientific">Ampelomyces quisqualis</name>
    <name type="common">Powdery mildew agent</name>
    <dbReference type="NCBI Taxonomy" id="50730"/>
    <lineage>
        <taxon>Eukaryota</taxon>
        <taxon>Fungi</taxon>
        <taxon>Dikarya</taxon>
        <taxon>Ascomycota</taxon>
        <taxon>Pezizomycotina</taxon>
        <taxon>Dothideomycetes</taxon>
        <taxon>Pleosporomycetidae</taxon>
        <taxon>Pleosporales</taxon>
        <taxon>Pleosporineae</taxon>
        <taxon>Phaeosphaeriaceae</taxon>
        <taxon>Ampelomyces</taxon>
    </lineage>
</organism>
<accession>A0A6A5QS40</accession>
<name>A0A6A5QS40_AMPQU</name>
<keyword evidence="2" id="KW-1185">Reference proteome</keyword>
<evidence type="ECO:0000313" key="1">
    <source>
        <dbReference type="EMBL" id="KAF1917384.1"/>
    </source>
</evidence>
<proteinExistence type="predicted"/>
<dbReference type="EMBL" id="ML979134">
    <property type="protein sequence ID" value="KAF1917384.1"/>
    <property type="molecule type" value="Genomic_DNA"/>
</dbReference>